<dbReference type="Proteomes" id="UP000605848">
    <property type="component" value="Unassembled WGS sequence"/>
</dbReference>
<dbReference type="AlphaFoldDB" id="A0A936ZBM6"/>
<comment type="caution">
    <text evidence="7">The sequence shown here is derived from an EMBL/GenBank/DDBJ whole genome shotgun (WGS) entry which is preliminary data.</text>
</comment>
<feature type="transmembrane region" description="Helical" evidence="6">
    <location>
        <begin position="6"/>
        <end position="22"/>
    </location>
</feature>
<protein>
    <submittedName>
        <fullName evidence="7">SemiSWEET family sugar transporter</fullName>
    </submittedName>
</protein>
<dbReference type="Pfam" id="PF04193">
    <property type="entry name" value="PQ-loop"/>
    <property type="match status" value="1"/>
</dbReference>
<dbReference type="EMBL" id="JAEQMY010000237">
    <property type="protein sequence ID" value="MBL0408483.1"/>
    <property type="molecule type" value="Genomic_DNA"/>
</dbReference>
<evidence type="ECO:0000256" key="5">
    <source>
        <dbReference type="SAM" id="MobiDB-lite"/>
    </source>
</evidence>
<accession>A0A936ZBM6</accession>
<keyword evidence="8" id="KW-1185">Reference proteome</keyword>
<feature type="transmembrane region" description="Helical" evidence="6">
    <location>
        <begin position="34"/>
        <end position="55"/>
    </location>
</feature>
<keyword evidence="2 6" id="KW-0812">Transmembrane</keyword>
<keyword evidence="3 6" id="KW-1133">Transmembrane helix</keyword>
<evidence type="ECO:0000256" key="1">
    <source>
        <dbReference type="ARBA" id="ARBA00004141"/>
    </source>
</evidence>
<keyword evidence="7" id="KW-0813">Transport</keyword>
<organism evidence="7 8">
    <name type="scientific">Microvirga aerilata</name>
    <dbReference type="NCBI Taxonomy" id="670292"/>
    <lineage>
        <taxon>Bacteria</taxon>
        <taxon>Pseudomonadati</taxon>
        <taxon>Pseudomonadota</taxon>
        <taxon>Alphaproteobacteria</taxon>
        <taxon>Hyphomicrobiales</taxon>
        <taxon>Methylobacteriaceae</taxon>
        <taxon>Microvirga</taxon>
    </lineage>
</organism>
<name>A0A936ZBM6_9HYPH</name>
<evidence type="ECO:0000256" key="6">
    <source>
        <dbReference type="SAM" id="Phobius"/>
    </source>
</evidence>
<evidence type="ECO:0000256" key="2">
    <source>
        <dbReference type="ARBA" id="ARBA00022692"/>
    </source>
</evidence>
<proteinExistence type="predicted"/>
<gene>
    <name evidence="7" type="ORF">JKG68_31980</name>
</gene>
<dbReference type="InterPro" id="IPR006603">
    <property type="entry name" value="PQ-loop_rpt"/>
</dbReference>
<evidence type="ECO:0000313" key="8">
    <source>
        <dbReference type="Proteomes" id="UP000605848"/>
    </source>
</evidence>
<reference evidence="7" key="1">
    <citation type="submission" date="2021-01" db="EMBL/GenBank/DDBJ databases">
        <title>Microvirga sp.</title>
        <authorList>
            <person name="Kim M.K."/>
        </authorList>
    </citation>
    <scope>NUCLEOTIDE SEQUENCE</scope>
    <source>
        <strain evidence="7">5420S-16</strain>
    </source>
</reference>
<dbReference type="GO" id="GO:0016020">
    <property type="term" value="C:membrane"/>
    <property type="evidence" value="ECO:0007669"/>
    <property type="project" value="UniProtKB-SubCell"/>
</dbReference>
<evidence type="ECO:0000256" key="3">
    <source>
        <dbReference type="ARBA" id="ARBA00022989"/>
    </source>
</evidence>
<keyword evidence="7" id="KW-0762">Sugar transport</keyword>
<dbReference type="RefSeq" id="WP_202066412.1">
    <property type="nucleotide sequence ID" value="NZ_JAEQMY010000237.1"/>
</dbReference>
<feature type="region of interest" description="Disordered" evidence="5">
    <location>
        <begin position="89"/>
        <end position="113"/>
    </location>
</feature>
<keyword evidence="4 6" id="KW-0472">Membrane</keyword>
<evidence type="ECO:0000313" key="7">
    <source>
        <dbReference type="EMBL" id="MBL0408483.1"/>
    </source>
</evidence>
<sequence length="113" mass="11807">MDVSLATLSGFAAGCIGLYSFVPQVVKCCRTGDVAAISLRMFAVRTFGLLLWMIYGYALGSLPVLIFSGLGLVLSSVILILKVRGSRLHPAGGSCREDGRKQKASGTAEPVAG</sequence>
<comment type="subcellular location">
    <subcellularLocation>
        <location evidence="1">Membrane</location>
        <topology evidence="1">Multi-pass membrane protein</topology>
    </subcellularLocation>
</comment>
<feature type="transmembrane region" description="Helical" evidence="6">
    <location>
        <begin position="61"/>
        <end position="81"/>
    </location>
</feature>
<dbReference type="Gene3D" id="1.20.1280.290">
    <property type="match status" value="1"/>
</dbReference>
<evidence type="ECO:0000256" key="4">
    <source>
        <dbReference type="ARBA" id="ARBA00023136"/>
    </source>
</evidence>